<protein>
    <recommendedName>
        <fullName evidence="4">LPS-assembly lipoprotein</fullName>
    </recommendedName>
</protein>
<keyword evidence="3" id="KW-1185">Reference proteome</keyword>
<keyword evidence="1" id="KW-0732">Signal</keyword>
<dbReference type="EMBL" id="CP118166">
    <property type="protein sequence ID" value="WDI32783.1"/>
    <property type="molecule type" value="Genomic_DNA"/>
</dbReference>
<dbReference type="Gene3D" id="3.30.160.150">
    <property type="entry name" value="Lipoprotein like domain"/>
    <property type="match status" value="1"/>
</dbReference>
<feature type="signal peptide" evidence="1">
    <location>
        <begin position="1"/>
        <end position="25"/>
    </location>
</feature>
<feature type="chain" id="PRO_5042271016" description="LPS-assembly lipoprotein" evidence="1">
    <location>
        <begin position="26"/>
        <end position="200"/>
    </location>
</feature>
<evidence type="ECO:0000313" key="3">
    <source>
        <dbReference type="Proteomes" id="UP001214043"/>
    </source>
</evidence>
<dbReference type="KEGG" id="hfl:PUV54_06180"/>
<dbReference type="AlphaFoldDB" id="A0AAE9ZD37"/>
<sequence>MSWRILAACAFFVLLPACGFQPIYATQEGSAPVIRQVEVVSIAAPESLVSTLTDALNARMPPQRGVEQRYALYLQTRERAERLAVQIDATVTRYNYRLIGRYTVLDRETGERFRGVARAVTSYNIVSSQYSTLFAERKAVEKAAQQLSEEIERDLLIRFAEPPENRSDLDPEQLDAEFDDSVILVDPRRGEVIKPLDDDQ</sequence>
<evidence type="ECO:0008006" key="4">
    <source>
        <dbReference type="Google" id="ProtNLM"/>
    </source>
</evidence>
<gene>
    <name evidence="2" type="ORF">PUV54_06180</name>
</gene>
<proteinExistence type="predicted"/>
<reference evidence="2" key="1">
    <citation type="submission" date="2023-02" db="EMBL/GenBank/DDBJ databases">
        <title>Genome sequence of Hyphococcus flavus.</title>
        <authorList>
            <person name="Rong J.-C."/>
            <person name="Zhao Q."/>
            <person name="Yi M."/>
            <person name="Wu J.-Y."/>
        </authorList>
    </citation>
    <scope>NUCLEOTIDE SEQUENCE</scope>
    <source>
        <strain evidence="2">MCCC 1K03223</strain>
    </source>
</reference>
<organism evidence="2 3">
    <name type="scientific">Hyphococcus flavus</name>
    <dbReference type="NCBI Taxonomy" id="1866326"/>
    <lineage>
        <taxon>Bacteria</taxon>
        <taxon>Pseudomonadati</taxon>
        <taxon>Pseudomonadota</taxon>
        <taxon>Alphaproteobacteria</taxon>
        <taxon>Parvularculales</taxon>
        <taxon>Parvularculaceae</taxon>
        <taxon>Hyphococcus</taxon>
    </lineage>
</organism>
<evidence type="ECO:0000256" key="1">
    <source>
        <dbReference type="SAM" id="SignalP"/>
    </source>
</evidence>
<accession>A0AAE9ZD37</accession>
<name>A0AAE9ZD37_9PROT</name>
<evidence type="ECO:0000313" key="2">
    <source>
        <dbReference type="EMBL" id="WDI32783.1"/>
    </source>
</evidence>
<dbReference type="RefSeq" id="WP_274494725.1">
    <property type="nucleotide sequence ID" value="NZ_CP118166.1"/>
</dbReference>
<dbReference type="Proteomes" id="UP001214043">
    <property type="component" value="Chromosome"/>
</dbReference>